<protein>
    <recommendedName>
        <fullName evidence="4">ThuA domain-containing protein</fullName>
    </recommendedName>
</protein>
<dbReference type="AlphaFoldDB" id="A0A2X2J1I3"/>
<proteinExistence type="predicted"/>
<dbReference type="EMBL" id="UAUU01000008">
    <property type="protein sequence ID" value="SPZ85413.1"/>
    <property type="molecule type" value="Genomic_DNA"/>
</dbReference>
<reference evidence="2 3" key="1">
    <citation type="submission" date="2018-06" db="EMBL/GenBank/DDBJ databases">
        <authorList>
            <consortium name="Pathogen Informatics"/>
            <person name="Doyle S."/>
        </authorList>
    </citation>
    <scope>NUCLEOTIDE SEQUENCE [LARGE SCALE GENOMIC DNA]</scope>
    <source>
        <strain evidence="2 3">NCTC11343</strain>
    </source>
</reference>
<evidence type="ECO:0000256" key="1">
    <source>
        <dbReference type="SAM" id="SignalP"/>
    </source>
</evidence>
<dbReference type="RefSeq" id="WP_256603220.1">
    <property type="nucleotide sequence ID" value="NZ_UAUU01000008.1"/>
</dbReference>
<sequence length="56" mass="6406">MNRIFIFLFLLLGMSAAVQAQRQVLIFSKTKGFRHGSIEKGAEVLKQLLDKEKNKI</sequence>
<organism evidence="2 3">
    <name type="scientific">Sphingobacterium multivorum</name>
    <dbReference type="NCBI Taxonomy" id="28454"/>
    <lineage>
        <taxon>Bacteria</taxon>
        <taxon>Pseudomonadati</taxon>
        <taxon>Bacteroidota</taxon>
        <taxon>Sphingobacteriia</taxon>
        <taxon>Sphingobacteriales</taxon>
        <taxon>Sphingobacteriaceae</taxon>
        <taxon>Sphingobacterium</taxon>
    </lineage>
</organism>
<gene>
    <name evidence="2" type="ORF">NCTC11343_01975</name>
</gene>
<evidence type="ECO:0000313" key="3">
    <source>
        <dbReference type="Proteomes" id="UP000251241"/>
    </source>
</evidence>
<accession>A0A2X2J1I3</accession>
<evidence type="ECO:0008006" key="4">
    <source>
        <dbReference type="Google" id="ProtNLM"/>
    </source>
</evidence>
<evidence type="ECO:0000313" key="2">
    <source>
        <dbReference type="EMBL" id="SPZ85413.1"/>
    </source>
</evidence>
<feature type="signal peptide" evidence="1">
    <location>
        <begin position="1"/>
        <end position="20"/>
    </location>
</feature>
<dbReference type="Proteomes" id="UP000251241">
    <property type="component" value="Unassembled WGS sequence"/>
</dbReference>
<feature type="chain" id="PRO_5016089874" description="ThuA domain-containing protein" evidence="1">
    <location>
        <begin position="21"/>
        <end position="56"/>
    </location>
</feature>
<keyword evidence="1" id="KW-0732">Signal</keyword>
<name>A0A2X2J1I3_SPHMU</name>